<evidence type="ECO:0000313" key="2">
    <source>
        <dbReference type="EMBL" id="ERK73402.1"/>
    </source>
</evidence>
<evidence type="ECO:0000313" key="3">
    <source>
        <dbReference type="Proteomes" id="UP000016605"/>
    </source>
</evidence>
<organism evidence="2 3">
    <name type="scientific">Leifsonia aquatica ATCC 14665</name>
    <dbReference type="NCBI Taxonomy" id="1358026"/>
    <lineage>
        <taxon>Bacteria</taxon>
        <taxon>Bacillati</taxon>
        <taxon>Actinomycetota</taxon>
        <taxon>Actinomycetes</taxon>
        <taxon>Micrococcales</taxon>
        <taxon>Microbacteriaceae</taxon>
        <taxon>Leifsonia</taxon>
    </lineage>
</organism>
<feature type="non-terminal residue" evidence="2">
    <location>
        <position position="1"/>
    </location>
</feature>
<name>U2TFC9_LEIAQ</name>
<dbReference type="Proteomes" id="UP000016605">
    <property type="component" value="Unassembled WGS sequence"/>
</dbReference>
<protein>
    <submittedName>
        <fullName evidence="2">Uncharacterized protein</fullName>
    </submittedName>
</protein>
<dbReference type="EMBL" id="AWVQ01000020">
    <property type="protein sequence ID" value="ERK73402.1"/>
    <property type="molecule type" value="Genomic_DNA"/>
</dbReference>
<sequence length="51" mass="5429">PAPAAQRSAAATGARTPTFQEPQRYGEAVVRELLGATFIEEIDAPPTMGMR</sequence>
<comment type="caution">
    <text evidence="2">The sequence shown here is derived from an EMBL/GenBank/DDBJ whole genome shotgun (WGS) entry which is preliminary data.</text>
</comment>
<proteinExistence type="predicted"/>
<reference evidence="2 3" key="1">
    <citation type="submission" date="2013-08" db="EMBL/GenBank/DDBJ databases">
        <authorList>
            <person name="Weinstock G."/>
            <person name="Sodergren E."/>
            <person name="Wylie T."/>
            <person name="Fulton L."/>
            <person name="Fulton R."/>
            <person name="Fronick C."/>
            <person name="O'Laughlin M."/>
            <person name="Godfrey J."/>
            <person name="Miner T."/>
            <person name="Herter B."/>
            <person name="Appelbaum E."/>
            <person name="Cordes M."/>
            <person name="Lek S."/>
            <person name="Wollam A."/>
            <person name="Pepin K.H."/>
            <person name="Palsikar V.B."/>
            <person name="Mitreva M."/>
            <person name="Wilson R.K."/>
        </authorList>
    </citation>
    <scope>NUCLEOTIDE SEQUENCE [LARGE SCALE GENOMIC DNA]</scope>
    <source>
        <strain evidence="2 3">ATCC 14665</strain>
    </source>
</reference>
<evidence type="ECO:0000256" key="1">
    <source>
        <dbReference type="SAM" id="MobiDB-lite"/>
    </source>
</evidence>
<gene>
    <name evidence="2" type="ORF">N136_00238</name>
</gene>
<dbReference type="HOGENOM" id="CLU_3091986_0_0_11"/>
<feature type="region of interest" description="Disordered" evidence="1">
    <location>
        <begin position="1"/>
        <end position="23"/>
    </location>
</feature>
<feature type="compositionally biased region" description="Low complexity" evidence="1">
    <location>
        <begin position="1"/>
        <end position="14"/>
    </location>
</feature>
<accession>U2TFC9</accession>
<dbReference type="AlphaFoldDB" id="U2TFC9"/>